<keyword evidence="5" id="KW-1185">Reference proteome</keyword>
<dbReference type="Proteomes" id="UP001329825">
    <property type="component" value="Chromosome 9"/>
</dbReference>
<dbReference type="InterPro" id="IPR042301">
    <property type="entry name" value="GH115_sf"/>
</dbReference>
<dbReference type="EMBL" id="CP141889">
    <property type="protein sequence ID" value="WRT69851.1"/>
    <property type="molecule type" value="Genomic_DNA"/>
</dbReference>
<dbReference type="RefSeq" id="XP_062794590.1">
    <property type="nucleotide sequence ID" value="XM_062938539.1"/>
</dbReference>
<accession>A0ABZ1D721</accession>
<proteinExistence type="predicted"/>
<dbReference type="PANTHER" id="PTHR37842:SF2">
    <property type="entry name" value="GYLCOSYL HYDROLASE 115 C-TERMINAL DOMAIN-CONTAINING PROTEIN"/>
    <property type="match status" value="1"/>
</dbReference>
<organism evidence="4 5">
    <name type="scientific">Kwoniella shivajii</name>
    <dbReference type="NCBI Taxonomy" id="564305"/>
    <lineage>
        <taxon>Eukaryota</taxon>
        <taxon>Fungi</taxon>
        <taxon>Dikarya</taxon>
        <taxon>Basidiomycota</taxon>
        <taxon>Agaricomycotina</taxon>
        <taxon>Tremellomycetes</taxon>
        <taxon>Tremellales</taxon>
        <taxon>Cryptococcaceae</taxon>
        <taxon>Kwoniella</taxon>
    </lineage>
</organism>
<feature type="signal peptide" evidence="2">
    <location>
        <begin position="1"/>
        <end position="22"/>
    </location>
</feature>
<evidence type="ECO:0000256" key="1">
    <source>
        <dbReference type="ARBA" id="ARBA00022801"/>
    </source>
</evidence>
<dbReference type="Gene3D" id="3.30.379.10">
    <property type="entry name" value="Chitobiase/beta-hexosaminidase domain 2-like"/>
    <property type="match status" value="1"/>
</dbReference>
<dbReference type="GeneID" id="87958972"/>
<dbReference type="Pfam" id="PF15979">
    <property type="entry name" value="Glyco_hydro_115"/>
    <property type="match status" value="1"/>
</dbReference>
<evidence type="ECO:0000313" key="4">
    <source>
        <dbReference type="EMBL" id="WRT69851.1"/>
    </source>
</evidence>
<evidence type="ECO:0000256" key="2">
    <source>
        <dbReference type="SAM" id="SignalP"/>
    </source>
</evidence>
<reference evidence="4 5" key="1">
    <citation type="submission" date="2024-01" db="EMBL/GenBank/DDBJ databases">
        <title>Comparative genomics of Cryptococcus and Kwoniella reveals pathogenesis evolution and contrasting modes of karyotype evolution via chromosome fusion or intercentromeric recombination.</title>
        <authorList>
            <person name="Coelho M.A."/>
            <person name="David-Palma M."/>
            <person name="Shea T."/>
            <person name="Bowers K."/>
            <person name="McGinley-Smith S."/>
            <person name="Mohammad A.W."/>
            <person name="Gnirke A."/>
            <person name="Yurkov A.M."/>
            <person name="Nowrousian M."/>
            <person name="Sun S."/>
            <person name="Cuomo C.A."/>
            <person name="Heitman J."/>
        </authorList>
    </citation>
    <scope>NUCLEOTIDE SEQUENCE [LARGE SCALE GENOMIC DNA]</scope>
    <source>
        <strain evidence="4">CBS 11374</strain>
    </source>
</reference>
<dbReference type="Gene3D" id="1.20.58.2150">
    <property type="match status" value="1"/>
</dbReference>
<dbReference type="InterPro" id="IPR031924">
    <property type="entry name" value="GH115"/>
</dbReference>
<evidence type="ECO:0000259" key="3">
    <source>
        <dbReference type="Pfam" id="PF17829"/>
    </source>
</evidence>
<feature type="domain" description="Gylcosyl hydrolase 115 C-terminal" evidence="3">
    <location>
        <begin position="871"/>
        <end position="1068"/>
    </location>
</feature>
<dbReference type="SUPFAM" id="SSF55545">
    <property type="entry name" value="beta-N-acetylhexosaminidase-like domain"/>
    <property type="match status" value="1"/>
</dbReference>
<protein>
    <recommendedName>
        <fullName evidence="3">Gylcosyl hydrolase 115 C-terminal domain-containing protein</fullName>
    </recommendedName>
</protein>
<sequence length="1072" mass="121178">MLIGNTALIAGLGLSFLGQVFSLGEERVISFPTLSELEGRESYDHFIENQIGQVPFYSSRNEKKTSHQEHFVLASKHHKHATPLLLDSKDDQAIHVAAQTFAEDVHKVTGQRPRLYNDTLPHSIERALIVGSINSDLVKNVKGVKRDELEGKWESYSIGWEEQPLKGLKEGLIITGSDRRGTIYALYTLSEQMGISPWYFWTDTPVRPKDIVAFNRTKKLNHGEPTVKYRGLFINDEHPALWGWAQQHWNRDPWETAFQVEMYEKWFEMMLRLKSNYHWPAMWASMFDVDGLDISNGMPKIPTPGPNQVLANKMGVVMGTSHHEPMSRNKPEWDSFGVGKWDYNENKDTLTEFWKYGAERAKGMETLFTLGMRGDGDEPLSGASNALVQNITNAQLGLLDDVYGDGSDKISKMWCMYKEVAGYYMNGLEVPDDVTVLFADDNYGNLMSVLPTDKQDHKAGAGIYYHVDYVGFPRDYKWTNTINLAKTWEQMNHARSFNTTSIWILNVGSLKPLEMPSEHFLALAYDSDAWPRNSVGKFLRAWAEREFGEEVAEETASIMSKYSLYAGRGKAELINGTTFSLTNYEEAERVLAGWNDLVVRAGKVYEKLDKATKPSFFQQVYMLCAGQANLNRLHIAVGRSHLYAFQARTAANEFAKEAIEAFYNDANITETFHSMLNRKWDHMWDQVHVNYYGALEPIRDSLPAVKFVNPYLPSRPGIPIKEHALPGYVAYLRVTAENFVGAWPGDTGKNCDALFKCPDPTLLTMDPYGAKTRWIDIGSGGPKDTKFTLKTDHDWLKISESKGQVKWDGSDDTRIYISINWDKVKIPKDFKENNEIYKTEGHVLIKGNDRTNVTITVPIEVPPSPPSDFKGHIQGDGYLVIEAAHFTRRSSKDGYAFEEIEGYGRTLSGVEMLPSSTQNFTVGQGPELEYDFWTHGDNGKNAKNVEVIVQIGPTNNFIVGKELAFGIQLDDQSPKEIHPIPTLLLTDNVNEEPFKRSAVGAVPSDWENAVSSENRNATLSFKLDDSWKSSGKHTVKLYGMTTGIVFERIWIDFGGIKERGYSYLGPPESVRV</sequence>
<dbReference type="Gene3D" id="3.20.20.520">
    <property type="entry name" value="Glycosyl hydrolase family 115"/>
    <property type="match status" value="1"/>
</dbReference>
<keyword evidence="1" id="KW-0378">Hydrolase</keyword>
<feature type="chain" id="PRO_5046881833" description="Gylcosyl hydrolase 115 C-terminal domain-containing protein" evidence="2">
    <location>
        <begin position="23"/>
        <end position="1072"/>
    </location>
</feature>
<evidence type="ECO:0000313" key="5">
    <source>
        <dbReference type="Proteomes" id="UP001329825"/>
    </source>
</evidence>
<dbReference type="PANTHER" id="PTHR37842">
    <property type="match status" value="1"/>
</dbReference>
<keyword evidence="2" id="KW-0732">Signal</keyword>
<dbReference type="InterPro" id="IPR041437">
    <property type="entry name" value="GH115_C"/>
</dbReference>
<dbReference type="Gene3D" id="2.60.120.1620">
    <property type="match status" value="1"/>
</dbReference>
<name>A0ABZ1D721_9TREE</name>
<gene>
    <name evidence="4" type="ORF">IL334_006842</name>
</gene>
<dbReference type="InterPro" id="IPR029018">
    <property type="entry name" value="Hex-like_dom2"/>
</dbReference>
<dbReference type="Pfam" id="PF17829">
    <property type="entry name" value="GH115_C"/>
    <property type="match status" value="1"/>
</dbReference>